<reference evidence="2 3" key="1">
    <citation type="journal article" date="2018" name="ISME J.">
        <title>Involvement of Burkholderiaceae and sulfurous volatiles in disease-suppressive soils.</title>
        <authorList>
            <person name="Carrion V.J."/>
            <person name="Cordovez V."/>
            <person name="Tyc O."/>
            <person name="Etalo D.W."/>
            <person name="de Bruijn I."/>
            <person name="de Jager V.C."/>
            <person name="Medema M.H."/>
            <person name="Eberl L."/>
            <person name="Raaijmakers J.M."/>
        </authorList>
    </citation>
    <scope>NUCLEOTIDE SEQUENCE [LARGE SCALE GENOMIC DNA]</scope>
    <source>
        <strain evidence="3">mHSR5</strain>
    </source>
</reference>
<evidence type="ECO:0000313" key="2">
    <source>
        <dbReference type="EMBL" id="AXF25384.1"/>
    </source>
</evidence>
<proteinExistence type="predicted"/>
<feature type="transmembrane region" description="Helical" evidence="1">
    <location>
        <begin position="182"/>
        <end position="199"/>
    </location>
</feature>
<feature type="transmembrane region" description="Helical" evidence="1">
    <location>
        <begin position="91"/>
        <end position="111"/>
    </location>
</feature>
<keyword evidence="1" id="KW-0472">Membrane</keyword>
<keyword evidence="1" id="KW-0812">Transmembrane</keyword>
<accession>A0A2Z5N922</accession>
<evidence type="ECO:0000256" key="1">
    <source>
        <dbReference type="SAM" id="Phobius"/>
    </source>
</evidence>
<gene>
    <name evidence="2" type="ORF">CUJ89_33410</name>
</gene>
<sequence>MSRAFRVSSADILHFPLNDYQKIDMRFKITPNVGPRYWAAIAIASMCGANQGDIVSDILKMSPGASLTMLAIMFAVVTLAERATTRGSEVFYWVAILIVRAAATNIADYSIGHAHFTYVEVSVALAIILIGLIALPQVLRRKPITTGLPPTGSLYWFTMLTAGSLGTVMADGIGHSFSSVQIGVPLSASIATVALLVILSVKSRMAWVGAASYWAVVVAVRWWGTNVGDMSAFFLSLVVSAAITGVALTMLLVIWRAPPIERADDERPLGA</sequence>
<evidence type="ECO:0000313" key="3">
    <source>
        <dbReference type="Proteomes" id="UP000253104"/>
    </source>
</evidence>
<dbReference type="AlphaFoldDB" id="A0A2Z5N922"/>
<feature type="transmembrane region" description="Helical" evidence="1">
    <location>
        <begin position="117"/>
        <end position="139"/>
    </location>
</feature>
<feature type="transmembrane region" description="Helical" evidence="1">
    <location>
        <begin position="151"/>
        <end position="170"/>
    </location>
</feature>
<feature type="transmembrane region" description="Helical" evidence="1">
    <location>
        <begin position="206"/>
        <end position="224"/>
    </location>
</feature>
<dbReference type="Proteomes" id="UP000253104">
    <property type="component" value="Chromosome mHSR5_C"/>
</dbReference>
<organism evidence="2 3">
    <name type="scientific">Burkholderia pyrrocinia</name>
    <name type="common">Pseudomonas pyrrocinia</name>
    <dbReference type="NCBI Taxonomy" id="60550"/>
    <lineage>
        <taxon>Bacteria</taxon>
        <taxon>Pseudomonadati</taxon>
        <taxon>Pseudomonadota</taxon>
        <taxon>Betaproteobacteria</taxon>
        <taxon>Burkholderiales</taxon>
        <taxon>Burkholderiaceae</taxon>
        <taxon>Burkholderia</taxon>
        <taxon>Burkholderia cepacia complex</taxon>
    </lineage>
</organism>
<protein>
    <recommendedName>
        <fullName evidence="4">Membrane-anchored protein</fullName>
    </recommendedName>
</protein>
<feature type="transmembrane region" description="Helical" evidence="1">
    <location>
        <begin position="230"/>
        <end position="255"/>
    </location>
</feature>
<evidence type="ECO:0008006" key="4">
    <source>
        <dbReference type="Google" id="ProtNLM"/>
    </source>
</evidence>
<keyword evidence="1" id="KW-1133">Transmembrane helix</keyword>
<dbReference type="EMBL" id="CP024904">
    <property type="protein sequence ID" value="AXF25384.1"/>
    <property type="molecule type" value="Genomic_DNA"/>
</dbReference>
<name>A0A2Z5N922_BURPY</name>